<keyword evidence="6" id="KW-1185">Reference proteome</keyword>
<dbReference type="InterPro" id="IPR003439">
    <property type="entry name" value="ABC_transporter-like_ATP-bd"/>
</dbReference>
<gene>
    <name evidence="5" type="ORF">H8710_08205</name>
</gene>
<dbReference type="Gene3D" id="3.40.50.300">
    <property type="entry name" value="P-loop containing nucleotide triphosphate hydrolases"/>
    <property type="match status" value="1"/>
</dbReference>
<evidence type="ECO:0000313" key="5">
    <source>
        <dbReference type="EMBL" id="MBC8560046.1"/>
    </source>
</evidence>
<dbReference type="InterPro" id="IPR027417">
    <property type="entry name" value="P-loop_NTPase"/>
</dbReference>
<dbReference type="GO" id="GO:0016887">
    <property type="term" value="F:ATP hydrolysis activity"/>
    <property type="evidence" value="ECO:0007669"/>
    <property type="project" value="InterPro"/>
</dbReference>
<evidence type="ECO:0000256" key="1">
    <source>
        <dbReference type="ARBA" id="ARBA00022448"/>
    </source>
</evidence>
<dbReference type="RefSeq" id="WP_249295007.1">
    <property type="nucleotide sequence ID" value="NZ_JACRSV010000002.1"/>
</dbReference>
<dbReference type="AlphaFoldDB" id="A0A926E2E0"/>
<dbReference type="SUPFAM" id="SSF52540">
    <property type="entry name" value="P-loop containing nucleoside triphosphate hydrolases"/>
    <property type="match status" value="1"/>
</dbReference>
<organism evidence="5 6">
    <name type="scientific">Fumia xinanensis</name>
    <dbReference type="NCBI Taxonomy" id="2763659"/>
    <lineage>
        <taxon>Bacteria</taxon>
        <taxon>Bacillati</taxon>
        <taxon>Bacillota</taxon>
        <taxon>Clostridia</taxon>
        <taxon>Eubacteriales</taxon>
        <taxon>Oscillospiraceae</taxon>
        <taxon>Fumia</taxon>
    </lineage>
</organism>
<evidence type="ECO:0000256" key="3">
    <source>
        <dbReference type="ARBA" id="ARBA00022840"/>
    </source>
</evidence>
<dbReference type="Proteomes" id="UP000610760">
    <property type="component" value="Unassembled WGS sequence"/>
</dbReference>
<accession>A0A926E2E0</accession>
<dbReference type="InterPro" id="IPR017871">
    <property type="entry name" value="ABC_transporter-like_CS"/>
</dbReference>
<keyword evidence="2" id="KW-0547">Nucleotide-binding</keyword>
<dbReference type="PANTHER" id="PTHR43423">
    <property type="entry name" value="ABC TRANSPORTER I FAMILY MEMBER 17"/>
    <property type="match status" value="1"/>
</dbReference>
<sequence>MFTIENLRFLDILNIPKLTIDRQITCIVGASGSGKTTLLKMLNKLIVPDEGVILRNGEDLAHMDSVALRRNVVMLGQTPVIYPGTVGDNLQIGRLFSGRIPRPESALRKILREVELEKLPDDRCATLSGGEKQRLCLARVLLMDAETYLLDEPSSALDKKTEEFILEVLIKFVRERGKELIMVTHSPQVAGRFPEARVHIVKGRVEENTAHPEEGNSSGEEGQP</sequence>
<dbReference type="SMART" id="SM00382">
    <property type="entry name" value="AAA"/>
    <property type="match status" value="1"/>
</dbReference>
<dbReference type="Pfam" id="PF00005">
    <property type="entry name" value="ABC_tran"/>
    <property type="match status" value="1"/>
</dbReference>
<feature type="domain" description="ABC transporter" evidence="4">
    <location>
        <begin position="2"/>
        <end position="224"/>
    </location>
</feature>
<dbReference type="InterPro" id="IPR003593">
    <property type="entry name" value="AAA+_ATPase"/>
</dbReference>
<comment type="caution">
    <text evidence="5">The sequence shown here is derived from an EMBL/GenBank/DDBJ whole genome shotgun (WGS) entry which is preliminary data.</text>
</comment>
<dbReference type="PROSITE" id="PS50893">
    <property type="entry name" value="ABC_TRANSPORTER_2"/>
    <property type="match status" value="1"/>
</dbReference>
<dbReference type="GO" id="GO:0005524">
    <property type="term" value="F:ATP binding"/>
    <property type="evidence" value="ECO:0007669"/>
    <property type="project" value="UniProtKB-KW"/>
</dbReference>
<keyword evidence="1" id="KW-0813">Transport</keyword>
<proteinExistence type="predicted"/>
<evidence type="ECO:0000259" key="4">
    <source>
        <dbReference type="PROSITE" id="PS50893"/>
    </source>
</evidence>
<dbReference type="PROSITE" id="PS00211">
    <property type="entry name" value="ABC_TRANSPORTER_1"/>
    <property type="match status" value="1"/>
</dbReference>
<dbReference type="PANTHER" id="PTHR43423:SF1">
    <property type="entry name" value="ABC TRANSPORTER I FAMILY MEMBER 17"/>
    <property type="match status" value="1"/>
</dbReference>
<evidence type="ECO:0000256" key="2">
    <source>
        <dbReference type="ARBA" id="ARBA00022741"/>
    </source>
</evidence>
<reference evidence="5" key="1">
    <citation type="submission" date="2020-08" db="EMBL/GenBank/DDBJ databases">
        <title>Genome public.</title>
        <authorList>
            <person name="Liu C."/>
            <person name="Sun Q."/>
        </authorList>
    </citation>
    <scope>NUCLEOTIDE SEQUENCE</scope>
    <source>
        <strain evidence="5">NSJ-33</strain>
    </source>
</reference>
<evidence type="ECO:0000313" key="6">
    <source>
        <dbReference type="Proteomes" id="UP000610760"/>
    </source>
</evidence>
<name>A0A926E2E0_9FIRM</name>
<dbReference type="EMBL" id="JACRSV010000002">
    <property type="protein sequence ID" value="MBC8560046.1"/>
    <property type="molecule type" value="Genomic_DNA"/>
</dbReference>
<keyword evidence="3 5" id="KW-0067">ATP-binding</keyword>
<protein>
    <submittedName>
        <fullName evidence="5">ATP-binding cassette domain-containing protein</fullName>
    </submittedName>
</protein>